<dbReference type="Pfam" id="PF00528">
    <property type="entry name" value="BPD_transp_1"/>
    <property type="match status" value="1"/>
</dbReference>
<keyword evidence="4" id="KW-0997">Cell inner membrane</keyword>
<dbReference type="PANTHER" id="PTHR43357">
    <property type="entry name" value="INNER MEMBRANE ABC TRANSPORTER PERMEASE PROTEIN YDCV"/>
    <property type="match status" value="1"/>
</dbReference>
<gene>
    <name evidence="10" type="ORF">IDH45_25320</name>
</gene>
<proteinExistence type="inferred from homology"/>
<keyword evidence="3" id="KW-1003">Cell membrane</keyword>
<keyword evidence="5 8" id="KW-0812">Transmembrane</keyword>
<reference evidence="10" key="1">
    <citation type="submission" date="2020-09" db="EMBL/GenBank/DDBJ databases">
        <title>A novel bacterium of genus Paenibacillus, isolated from South China Sea.</title>
        <authorList>
            <person name="Huang H."/>
            <person name="Mo K."/>
            <person name="Hu Y."/>
        </authorList>
    </citation>
    <scope>NUCLEOTIDE SEQUENCE</scope>
    <source>
        <strain evidence="10">IB182363</strain>
    </source>
</reference>
<comment type="subcellular location">
    <subcellularLocation>
        <location evidence="1">Cell inner membrane</location>
        <topology evidence="1">Multi-pass membrane protein</topology>
    </subcellularLocation>
    <subcellularLocation>
        <location evidence="8">Cell membrane</location>
        <topology evidence="8">Multi-pass membrane protein</topology>
    </subcellularLocation>
</comment>
<feature type="transmembrane region" description="Helical" evidence="8">
    <location>
        <begin position="66"/>
        <end position="87"/>
    </location>
</feature>
<feature type="transmembrane region" description="Helical" evidence="8">
    <location>
        <begin position="7"/>
        <end position="31"/>
    </location>
</feature>
<comment type="caution">
    <text evidence="10">The sequence shown here is derived from an EMBL/GenBank/DDBJ whole genome shotgun (WGS) entry which is preliminary data.</text>
</comment>
<evidence type="ECO:0000259" key="9">
    <source>
        <dbReference type="PROSITE" id="PS50928"/>
    </source>
</evidence>
<dbReference type="PROSITE" id="PS50928">
    <property type="entry name" value="ABC_TM1"/>
    <property type="match status" value="1"/>
</dbReference>
<feature type="domain" description="ABC transmembrane type-1" evidence="9">
    <location>
        <begin position="62"/>
        <end position="250"/>
    </location>
</feature>
<evidence type="ECO:0000256" key="6">
    <source>
        <dbReference type="ARBA" id="ARBA00022989"/>
    </source>
</evidence>
<keyword evidence="7 8" id="KW-0472">Membrane</keyword>
<dbReference type="GO" id="GO:0055085">
    <property type="term" value="P:transmembrane transport"/>
    <property type="evidence" value="ECO:0007669"/>
    <property type="project" value="InterPro"/>
</dbReference>
<comment type="similarity">
    <text evidence="8">Belongs to the binding-protein-dependent transport system permease family.</text>
</comment>
<dbReference type="Proteomes" id="UP000639396">
    <property type="component" value="Unassembled WGS sequence"/>
</dbReference>
<evidence type="ECO:0000256" key="4">
    <source>
        <dbReference type="ARBA" id="ARBA00022519"/>
    </source>
</evidence>
<dbReference type="CDD" id="cd06261">
    <property type="entry name" value="TM_PBP2"/>
    <property type="match status" value="1"/>
</dbReference>
<accession>A0A927H2F5</accession>
<keyword evidence="2 8" id="KW-0813">Transport</keyword>
<evidence type="ECO:0000313" key="11">
    <source>
        <dbReference type="Proteomes" id="UP000639396"/>
    </source>
</evidence>
<dbReference type="PANTHER" id="PTHR43357:SF4">
    <property type="entry name" value="INNER MEMBRANE ABC TRANSPORTER PERMEASE PROTEIN YDCV"/>
    <property type="match status" value="1"/>
</dbReference>
<dbReference type="Gene3D" id="1.10.3720.10">
    <property type="entry name" value="MetI-like"/>
    <property type="match status" value="1"/>
</dbReference>
<dbReference type="SUPFAM" id="SSF161098">
    <property type="entry name" value="MetI-like"/>
    <property type="match status" value="1"/>
</dbReference>
<keyword evidence="6 8" id="KW-1133">Transmembrane helix</keyword>
<evidence type="ECO:0000313" key="10">
    <source>
        <dbReference type="EMBL" id="MBD2865308.1"/>
    </source>
</evidence>
<evidence type="ECO:0000256" key="7">
    <source>
        <dbReference type="ARBA" id="ARBA00023136"/>
    </source>
</evidence>
<dbReference type="InterPro" id="IPR035906">
    <property type="entry name" value="MetI-like_sf"/>
</dbReference>
<feature type="transmembrane region" description="Helical" evidence="8">
    <location>
        <begin position="228"/>
        <end position="254"/>
    </location>
</feature>
<keyword evidence="11" id="KW-1185">Reference proteome</keyword>
<dbReference type="AlphaFoldDB" id="A0A927H2F5"/>
<organism evidence="10 11">
    <name type="scientific">Paenibacillus oceani</name>
    <dbReference type="NCBI Taxonomy" id="2772510"/>
    <lineage>
        <taxon>Bacteria</taxon>
        <taxon>Bacillati</taxon>
        <taxon>Bacillota</taxon>
        <taxon>Bacilli</taxon>
        <taxon>Bacillales</taxon>
        <taxon>Paenibacillaceae</taxon>
        <taxon>Paenibacillus</taxon>
    </lineage>
</organism>
<protein>
    <submittedName>
        <fullName evidence="10">ABC transporter permease</fullName>
    </submittedName>
</protein>
<evidence type="ECO:0000256" key="1">
    <source>
        <dbReference type="ARBA" id="ARBA00004429"/>
    </source>
</evidence>
<evidence type="ECO:0000256" key="2">
    <source>
        <dbReference type="ARBA" id="ARBA00022448"/>
    </source>
</evidence>
<dbReference type="InterPro" id="IPR000515">
    <property type="entry name" value="MetI-like"/>
</dbReference>
<dbReference type="RefSeq" id="WP_190930927.1">
    <property type="nucleotide sequence ID" value="NZ_JACXJA010000040.1"/>
</dbReference>
<feature type="transmembrane region" description="Helical" evidence="8">
    <location>
        <begin position="99"/>
        <end position="123"/>
    </location>
</feature>
<dbReference type="GO" id="GO:0005886">
    <property type="term" value="C:plasma membrane"/>
    <property type="evidence" value="ECO:0007669"/>
    <property type="project" value="UniProtKB-SubCell"/>
</dbReference>
<evidence type="ECO:0000256" key="5">
    <source>
        <dbReference type="ARBA" id="ARBA00022692"/>
    </source>
</evidence>
<dbReference type="EMBL" id="JACXJA010000040">
    <property type="protein sequence ID" value="MBD2865308.1"/>
    <property type="molecule type" value="Genomic_DNA"/>
</dbReference>
<sequence>MKKRFSLLTLVNLLIYLFIIAPLAVVVFTSFGESSYLVFPPKGFTFHWYIEVLTGGRYTKPFWNSIWIAATTTCLALPVGTLIALAFKKYQFRSKETMRSLFLSPLIVPTLLFGIGLLIFYSNLGVSDYFFRLVTAHVILTVPYVVRTMSAGFARLDASVEEASLILGASPWQTFRLVTIPLVRPALMASAFFAFIMSFDELVMALFLTGPGMVTLPMLIYSDIQFNMTPAIAAVSSIIILGTVLIGLIGMGMLKRNKIL</sequence>
<evidence type="ECO:0000256" key="8">
    <source>
        <dbReference type="RuleBase" id="RU363032"/>
    </source>
</evidence>
<name>A0A927H2F5_9BACL</name>
<evidence type="ECO:0000256" key="3">
    <source>
        <dbReference type="ARBA" id="ARBA00022475"/>
    </source>
</evidence>